<organism evidence="1 2">
    <name type="scientific">Pyramidobacter porci</name>
    <dbReference type="NCBI Taxonomy" id="2605789"/>
    <lineage>
        <taxon>Bacteria</taxon>
        <taxon>Thermotogati</taxon>
        <taxon>Synergistota</taxon>
        <taxon>Synergistia</taxon>
        <taxon>Synergistales</taxon>
        <taxon>Dethiosulfovibrionaceae</taxon>
        <taxon>Pyramidobacter</taxon>
    </lineage>
</organism>
<reference evidence="1 2" key="1">
    <citation type="submission" date="2019-08" db="EMBL/GenBank/DDBJ databases">
        <title>In-depth cultivation of the pig gut microbiome towards novel bacterial diversity and tailored functional studies.</title>
        <authorList>
            <person name="Wylensek D."/>
            <person name="Hitch T.C.A."/>
            <person name="Clavel T."/>
        </authorList>
    </citation>
    <scope>NUCLEOTIDE SEQUENCE [LARGE SCALE GENOMIC DNA]</scope>
    <source>
        <strain evidence="1 2">SM-530-WT-4B</strain>
    </source>
</reference>
<comment type="caution">
    <text evidence="1">The sequence shown here is derived from an EMBL/GenBank/DDBJ whole genome shotgun (WGS) entry which is preliminary data.</text>
</comment>
<dbReference type="RefSeq" id="WP_154527647.1">
    <property type="nucleotide sequence ID" value="NZ_JAXDZJ010000072.1"/>
</dbReference>
<dbReference type="EMBL" id="VUNH01000001">
    <property type="protein sequence ID" value="MST54504.1"/>
    <property type="molecule type" value="Genomic_DNA"/>
</dbReference>
<accession>A0A6L5Y892</accession>
<keyword evidence="2" id="KW-1185">Reference proteome</keyword>
<name>A0A6L5Y892_9BACT</name>
<protein>
    <submittedName>
        <fullName evidence="1">Uncharacterized protein</fullName>
    </submittedName>
</protein>
<dbReference type="Proteomes" id="UP000473699">
    <property type="component" value="Unassembled WGS sequence"/>
</dbReference>
<sequence>MIRPEFFERRDLTPLQRSFLEFLKAFLFMVESAAGSFEENQPSNSLQTAHQAEVLDELALNCLDRCEPRDRRSVRETLEMVALMRRSAAALKKLCTAAAAPLTGLDESRAFLGSLCRCVADRIDWSHKRQLLGSQHRGAEEEDLELSLSELPSTLAGERRIERVEALLDFRDALLAARELFEAVGDIRRTTDELFPVNEEKYWRRS</sequence>
<proteinExistence type="predicted"/>
<evidence type="ECO:0000313" key="2">
    <source>
        <dbReference type="Proteomes" id="UP000473699"/>
    </source>
</evidence>
<evidence type="ECO:0000313" key="1">
    <source>
        <dbReference type="EMBL" id="MST54504.1"/>
    </source>
</evidence>
<dbReference type="AlphaFoldDB" id="A0A6L5Y892"/>
<gene>
    <name evidence="1" type="ORF">FYJ74_00330</name>
</gene>